<dbReference type="SMART" id="SM00460">
    <property type="entry name" value="TGc"/>
    <property type="match status" value="1"/>
</dbReference>
<dbReference type="AlphaFoldDB" id="A0A0N0PA38"/>
<dbReference type="InterPro" id="IPR013783">
    <property type="entry name" value="Ig-like_fold"/>
</dbReference>
<dbReference type="InterPro" id="IPR013808">
    <property type="entry name" value="Transglutaminase_AS"/>
</dbReference>
<dbReference type="PROSITE" id="PS00547">
    <property type="entry name" value="TRANSGLUTAMINASES"/>
    <property type="match status" value="1"/>
</dbReference>
<dbReference type="GO" id="GO:0003810">
    <property type="term" value="F:protein-glutamine gamma-glutamyltransferase activity"/>
    <property type="evidence" value="ECO:0007669"/>
    <property type="project" value="TreeGrafter"/>
</dbReference>
<dbReference type="InterPro" id="IPR001102">
    <property type="entry name" value="Transglutaminase_N"/>
</dbReference>
<dbReference type="FunFam" id="3.90.260.10:FF:000002">
    <property type="entry name" value="Erythrocyte membrane protein band 4.2"/>
    <property type="match status" value="1"/>
</dbReference>
<dbReference type="InterPro" id="IPR014756">
    <property type="entry name" value="Ig_E-set"/>
</dbReference>
<dbReference type="PANTHER" id="PTHR11590">
    <property type="entry name" value="PROTEIN-GLUTAMINE GAMMA-GLUTAMYLTRANSFERASE"/>
    <property type="match status" value="1"/>
</dbReference>
<dbReference type="STRING" id="66420.A0A0N0PA38"/>
<dbReference type="Pfam" id="PF00868">
    <property type="entry name" value="Transglut_N"/>
    <property type="match status" value="3"/>
</dbReference>
<dbReference type="InterPro" id="IPR036985">
    <property type="entry name" value="Transglutaminase-like_sf"/>
</dbReference>
<dbReference type="InterPro" id="IPR038765">
    <property type="entry name" value="Papain-like_cys_pep_sf"/>
</dbReference>
<dbReference type="Gene3D" id="2.60.40.10">
    <property type="entry name" value="Immunoglobulins"/>
    <property type="match status" value="3"/>
</dbReference>
<evidence type="ECO:0000259" key="2">
    <source>
        <dbReference type="SMART" id="SM00460"/>
    </source>
</evidence>
<keyword evidence="4" id="KW-1185">Reference proteome</keyword>
<gene>
    <name evidence="3" type="ORF">RR46_00821</name>
</gene>
<accession>A0A0N0PA38</accession>
<dbReference type="InterPro" id="IPR002931">
    <property type="entry name" value="Transglutaminase-like"/>
</dbReference>
<comment type="similarity">
    <text evidence="1">Belongs to the transglutaminase superfamily. Transglutaminase family.</text>
</comment>
<dbReference type="Proteomes" id="UP000053268">
    <property type="component" value="Unassembled WGS sequence"/>
</dbReference>
<name>A0A0N0PA38_PAPXU</name>
<evidence type="ECO:0000313" key="4">
    <source>
        <dbReference type="Proteomes" id="UP000053268"/>
    </source>
</evidence>
<evidence type="ECO:0000256" key="1">
    <source>
        <dbReference type="ARBA" id="ARBA00005968"/>
    </source>
</evidence>
<protein>
    <submittedName>
        <fullName evidence="3">Hemocyte protein-glutamine gamma-glutamyltransferase</fullName>
    </submittedName>
</protein>
<dbReference type="InterPro" id="IPR050779">
    <property type="entry name" value="Transglutaminase"/>
</dbReference>
<dbReference type="Gene3D" id="3.90.260.10">
    <property type="entry name" value="Transglutaminase-like"/>
    <property type="match status" value="1"/>
</dbReference>
<dbReference type="SUPFAM" id="SSF54001">
    <property type="entry name" value="Cysteine proteinases"/>
    <property type="match status" value="1"/>
</dbReference>
<feature type="domain" description="Transglutaminase-like" evidence="2">
    <location>
        <begin position="438"/>
        <end position="536"/>
    </location>
</feature>
<dbReference type="Pfam" id="PF01841">
    <property type="entry name" value="Transglut_core"/>
    <property type="match status" value="1"/>
</dbReference>
<dbReference type="SUPFAM" id="SSF81296">
    <property type="entry name" value="E set domains"/>
    <property type="match status" value="3"/>
</dbReference>
<reference evidence="3 4" key="1">
    <citation type="journal article" date="2015" name="Nat. Commun.">
        <title>Outbred genome sequencing and CRISPR/Cas9 gene editing in butterflies.</title>
        <authorList>
            <person name="Li X."/>
            <person name="Fan D."/>
            <person name="Zhang W."/>
            <person name="Liu G."/>
            <person name="Zhang L."/>
            <person name="Zhao L."/>
            <person name="Fang X."/>
            <person name="Chen L."/>
            <person name="Dong Y."/>
            <person name="Chen Y."/>
            <person name="Ding Y."/>
            <person name="Zhao R."/>
            <person name="Feng M."/>
            <person name="Zhu Y."/>
            <person name="Feng Y."/>
            <person name="Jiang X."/>
            <person name="Zhu D."/>
            <person name="Xiang H."/>
            <person name="Feng X."/>
            <person name="Li S."/>
            <person name="Wang J."/>
            <person name="Zhang G."/>
            <person name="Kronforst M.R."/>
            <person name="Wang W."/>
        </authorList>
    </citation>
    <scope>NUCLEOTIDE SEQUENCE [LARGE SCALE GENOMIC DNA]</scope>
    <source>
        <strain evidence="3">Ya'a_city_454_Px</strain>
        <tissue evidence="3">Whole body</tissue>
    </source>
</reference>
<dbReference type="PANTHER" id="PTHR11590:SF40">
    <property type="entry name" value="HEMOCYTE PROTEIN-GLUTAMINE GAMMA-GLUTAMYLTRANSFERASE-LIKE PROTEIN"/>
    <property type="match status" value="1"/>
</dbReference>
<keyword evidence="3" id="KW-0808">Transferase</keyword>
<proteinExistence type="inferred from homology"/>
<sequence length="775" mass="88403">MLYDKYIFVLDFYNMEPLQVDVVHFYPRENAQPHNTIKFEVINEENPTTTIVRRGQPFNGVVRFTRPFDENEDIVQLMFTLGDKPQMDTQGAMFIHRDAVTDKHTWTAKLLDVQSDTVSFEDFSMKILNYGVTTNPAPQAVSDDILRASQKSGISFARAHPLLTLKDFYNMEPLQVDVVHFYPRENAQPHNTIKFEVINEENPTTTIVRRGQPFNGVVRFTRPFDENEDIVQLMFTLGDKPQMDTQGAMFIHRDAVTDKHTWTAKLLDVQSDTVSFEVSTPITAPVGSWALRVVTRLKSSSTRAFYDFDQDIYILFNPWNPDDQTYMEDTDLLQEYVLNDVGKVWVGPIKTTRGKPWFYGQFDAAVLPACMFMLDRAEMPFHQRGDPVKMARVISRIVNSNDDAGVLVGRWDGEYEDGTAPSEWTGSVDILAQYLETQLEVPYGQCWVFAGVVTTVCRALGIPSRVVSNLVSAHDANSSLTVDKYYTETMEEMDYDPNNANGADSIWNYHVWNDVWMARPDLPPGYGGWQAIDATPQETSSGLYQCGPAPLEAIKQGVIGLGYDVEFMLASVNADLMRWRKDPDAETGFSMVDTNNYHKIVLTVLPTFYSTVTKKGTSESDRKKFSITGLLHENFKLWCNYKSGATGHFYNMEPLQVDVVHFYPRENAQPHNTIKFEVINEENPTTTIVRRGQPFNGVVRFTRPFDENEDIVQLMFTLGDKPQMDTQGAMFIHRDAVTDKHTWTAKLLDVQSDTVSFEVSIYLLLYDKIAVELKK</sequence>
<organism evidence="3 4">
    <name type="scientific">Papilio xuthus</name>
    <name type="common">Asian swallowtail butterfly</name>
    <dbReference type="NCBI Taxonomy" id="66420"/>
    <lineage>
        <taxon>Eukaryota</taxon>
        <taxon>Metazoa</taxon>
        <taxon>Ecdysozoa</taxon>
        <taxon>Arthropoda</taxon>
        <taxon>Hexapoda</taxon>
        <taxon>Insecta</taxon>
        <taxon>Pterygota</taxon>
        <taxon>Neoptera</taxon>
        <taxon>Endopterygota</taxon>
        <taxon>Lepidoptera</taxon>
        <taxon>Glossata</taxon>
        <taxon>Ditrysia</taxon>
        <taxon>Papilionoidea</taxon>
        <taxon>Papilionidae</taxon>
        <taxon>Papilioninae</taxon>
        <taxon>Papilio</taxon>
    </lineage>
</organism>
<evidence type="ECO:0000313" key="3">
    <source>
        <dbReference type="EMBL" id="KPJ04688.1"/>
    </source>
</evidence>
<dbReference type="EMBL" id="KQ458864">
    <property type="protein sequence ID" value="KPJ04688.1"/>
    <property type="molecule type" value="Genomic_DNA"/>
</dbReference>